<dbReference type="GO" id="GO:0003723">
    <property type="term" value="F:RNA binding"/>
    <property type="evidence" value="ECO:0007669"/>
    <property type="project" value="UniProtKB-UniRule"/>
</dbReference>
<dbReference type="SUPFAM" id="SSF54814">
    <property type="entry name" value="Prokaryotic type KH domain (KH-domain type II)"/>
    <property type="match status" value="2"/>
</dbReference>
<dbReference type="HAMAP" id="MF_00945_B">
    <property type="entry name" value="NusA_B"/>
    <property type="match status" value="1"/>
</dbReference>
<dbReference type="GO" id="GO:0031564">
    <property type="term" value="P:transcription antitermination"/>
    <property type="evidence" value="ECO:0007669"/>
    <property type="project" value="UniProtKB-UniRule"/>
</dbReference>
<dbReference type="CDD" id="cd04455">
    <property type="entry name" value="S1_NusA"/>
    <property type="match status" value="1"/>
</dbReference>
<dbReference type="InterPro" id="IPR003029">
    <property type="entry name" value="S1_domain"/>
</dbReference>
<dbReference type="Pfam" id="PF26594">
    <property type="entry name" value="KH_NusA_2nd"/>
    <property type="match status" value="1"/>
</dbReference>
<evidence type="ECO:0000256" key="2">
    <source>
        <dbReference type="ARBA" id="ARBA00022490"/>
    </source>
</evidence>
<sequence length="359" mass="39446">MNADFVRAIAQLAKEKHISPDVLYSAVEEALITAYKKNFGSTQNVRVSMNKENGEIHVYAQKNIVTEVENPLTEISLDEAFKLNPRYQAGDVVEEEVTPKNFGRIAAQNAKQVIVQRIREAERGMVYEKYSDRENDIVTGTIQRIEGRNIFVDLGTAEGTLLPNEQIPGETYEYHQRIKCYVVEVKKTTKGPQIILSRTHPGLLKRLFELEVAEIQDGTVIIDSVAREPGMRSKIAVHSTNPSVDPVGACVGPKGMRVQTVVDELGGEKIDIVKYSDNPEEYVASALSPSKVVSAAADAEHKICRVVVPDFQLSLAIGKEGQNARLAAKLTGWKIDIKSETQARESAEAAAGGENGDEA</sequence>
<dbReference type="SMART" id="SM00316">
    <property type="entry name" value="S1"/>
    <property type="match status" value="1"/>
</dbReference>
<dbReference type="CDD" id="cd02134">
    <property type="entry name" value="KH-II_NusA_rpt1"/>
    <property type="match status" value="1"/>
</dbReference>
<keyword evidence="6 7" id="KW-0804">Transcription</keyword>
<dbReference type="GO" id="GO:0006353">
    <property type="term" value="P:DNA-templated transcription termination"/>
    <property type="evidence" value="ECO:0007669"/>
    <property type="project" value="UniProtKB-UniRule"/>
</dbReference>
<dbReference type="InterPro" id="IPR012340">
    <property type="entry name" value="NA-bd_OB-fold"/>
</dbReference>
<dbReference type="Pfam" id="PF08529">
    <property type="entry name" value="NusA_N"/>
    <property type="match status" value="1"/>
</dbReference>
<evidence type="ECO:0000256" key="6">
    <source>
        <dbReference type="ARBA" id="ARBA00023163"/>
    </source>
</evidence>
<comment type="similarity">
    <text evidence="7">Belongs to the NusA family.</text>
</comment>
<dbReference type="FunFam" id="3.30.1480.10:FF:000002">
    <property type="entry name" value="Transcription termination/antitermination protein NusA"/>
    <property type="match status" value="1"/>
</dbReference>
<dbReference type="InterPro" id="IPR058582">
    <property type="entry name" value="KH_NusA_2nd"/>
</dbReference>
<keyword evidence="2 7" id="KW-0963">Cytoplasm</keyword>
<dbReference type="Proteomes" id="UP000754226">
    <property type="component" value="Unassembled WGS sequence"/>
</dbReference>
<keyword evidence="5 7" id="KW-0805">Transcription regulation</keyword>
<evidence type="ECO:0000313" key="9">
    <source>
        <dbReference type="EMBL" id="MBS5519163.1"/>
    </source>
</evidence>
<dbReference type="FunFam" id="2.40.50.140:FF:000058">
    <property type="entry name" value="Transcription termination/antitermination protein NusA"/>
    <property type="match status" value="1"/>
</dbReference>
<dbReference type="PROSITE" id="PS50126">
    <property type="entry name" value="S1"/>
    <property type="match status" value="1"/>
</dbReference>
<evidence type="ECO:0000256" key="7">
    <source>
        <dbReference type="HAMAP-Rule" id="MF_00945"/>
    </source>
</evidence>
<reference evidence="9" key="1">
    <citation type="submission" date="2021-02" db="EMBL/GenBank/DDBJ databases">
        <title>Infant gut strain persistence is associated with maternal origin, phylogeny, and functional potential including surface adhesion and iron acquisition.</title>
        <authorList>
            <person name="Lou Y.C."/>
        </authorList>
    </citation>
    <scope>NUCLEOTIDE SEQUENCE</scope>
    <source>
        <strain evidence="9">L3_106_000M1_dasL3_106_000M1_concoct_15</strain>
    </source>
</reference>
<accession>A0A943EG19</accession>
<dbReference type="InterPro" id="IPR015946">
    <property type="entry name" value="KH_dom-like_a/b"/>
</dbReference>
<dbReference type="Pfam" id="PF00575">
    <property type="entry name" value="S1"/>
    <property type="match status" value="1"/>
</dbReference>
<dbReference type="InterPro" id="IPR009019">
    <property type="entry name" value="KH_sf_prok-type"/>
</dbReference>
<dbReference type="InterPro" id="IPR036555">
    <property type="entry name" value="NusA_N_sf"/>
</dbReference>
<dbReference type="SUPFAM" id="SSF50249">
    <property type="entry name" value="Nucleic acid-binding proteins"/>
    <property type="match status" value="1"/>
</dbReference>
<dbReference type="Gene3D" id="2.40.50.140">
    <property type="entry name" value="Nucleic acid-binding proteins"/>
    <property type="match status" value="1"/>
</dbReference>
<evidence type="ECO:0000256" key="1">
    <source>
        <dbReference type="ARBA" id="ARBA00022472"/>
    </source>
</evidence>
<dbReference type="AlphaFoldDB" id="A0A943EG19"/>
<feature type="domain" description="S1 motif" evidence="8">
    <location>
        <begin position="135"/>
        <end position="199"/>
    </location>
</feature>
<dbReference type="SUPFAM" id="SSF69705">
    <property type="entry name" value="Transcription factor NusA, N-terminal domain"/>
    <property type="match status" value="1"/>
</dbReference>
<dbReference type="Pfam" id="PF13184">
    <property type="entry name" value="KH_NusA_1st"/>
    <property type="match status" value="1"/>
</dbReference>
<dbReference type="Gene3D" id="3.30.300.20">
    <property type="match status" value="2"/>
</dbReference>
<dbReference type="InterPro" id="IPR010213">
    <property type="entry name" value="TF_NusA"/>
</dbReference>
<gene>
    <name evidence="7 9" type="primary">nusA</name>
    <name evidence="9" type="ORF">KHX13_02325</name>
</gene>
<comment type="caution">
    <text evidence="9">The sequence shown here is derived from an EMBL/GenBank/DDBJ whole genome shotgun (WGS) entry which is preliminary data.</text>
</comment>
<comment type="subunit">
    <text evidence="7">Monomer. Binds directly to the core enzyme of the DNA-dependent RNA polymerase and to nascent RNA.</text>
</comment>
<comment type="function">
    <text evidence="7">Participates in both transcription termination and antitermination.</text>
</comment>
<dbReference type="PANTHER" id="PTHR22648">
    <property type="entry name" value="TRANSCRIPTION TERMINATION FACTOR NUSA"/>
    <property type="match status" value="1"/>
</dbReference>
<dbReference type="FunFam" id="3.30.300.20:FF:000002">
    <property type="entry name" value="Transcription termination/antitermination protein NusA"/>
    <property type="match status" value="1"/>
</dbReference>
<proteinExistence type="inferred from homology"/>
<evidence type="ECO:0000256" key="3">
    <source>
        <dbReference type="ARBA" id="ARBA00022814"/>
    </source>
</evidence>
<evidence type="ECO:0000256" key="5">
    <source>
        <dbReference type="ARBA" id="ARBA00023015"/>
    </source>
</evidence>
<keyword evidence="4 7" id="KW-0694">RNA-binding</keyword>
<dbReference type="SMART" id="SM00322">
    <property type="entry name" value="KH"/>
    <property type="match status" value="2"/>
</dbReference>
<dbReference type="FunFam" id="3.30.300.20:FF:000005">
    <property type="entry name" value="Transcription termination/antitermination protein NusA"/>
    <property type="match status" value="1"/>
</dbReference>
<evidence type="ECO:0000313" key="10">
    <source>
        <dbReference type="Proteomes" id="UP000754226"/>
    </source>
</evidence>
<dbReference type="CDD" id="cd22529">
    <property type="entry name" value="KH-II_NusA_rpt2"/>
    <property type="match status" value="1"/>
</dbReference>
<dbReference type="GO" id="GO:0003700">
    <property type="term" value="F:DNA-binding transcription factor activity"/>
    <property type="evidence" value="ECO:0007669"/>
    <property type="project" value="InterPro"/>
</dbReference>
<dbReference type="InterPro" id="IPR004087">
    <property type="entry name" value="KH_dom"/>
</dbReference>
<name>A0A943EG19_9FIRM</name>
<protein>
    <recommendedName>
        <fullName evidence="7">Transcription termination/antitermination protein NusA</fullName>
    </recommendedName>
</protein>
<dbReference type="NCBIfam" id="TIGR01953">
    <property type="entry name" value="NusA"/>
    <property type="match status" value="1"/>
</dbReference>
<evidence type="ECO:0000259" key="8">
    <source>
        <dbReference type="PROSITE" id="PS50126"/>
    </source>
</evidence>
<organism evidence="9 10">
    <name type="scientific">Acidaminococcus intestini</name>
    <dbReference type="NCBI Taxonomy" id="187327"/>
    <lineage>
        <taxon>Bacteria</taxon>
        <taxon>Bacillati</taxon>
        <taxon>Bacillota</taxon>
        <taxon>Negativicutes</taxon>
        <taxon>Acidaminococcales</taxon>
        <taxon>Acidaminococcaceae</taxon>
        <taxon>Acidaminococcus</taxon>
    </lineage>
</organism>
<dbReference type="EMBL" id="JAGZCZ010000002">
    <property type="protein sequence ID" value="MBS5519163.1"/>
    <property type="molecule type" value="Genomic_DNA"/>
</dbReference>
<dbReference type="InterPro" id="IPR025249">
    <property type="entry name" value="TF_NusA_KH_1st"/>
</dbReference>
<comment type="subcellular location">
    <subcellularLocation>
        <location evidence="7">Cytoplasm</location>
    </subcellularLocation>
</comment>
<dbReference type="PANTHER" id="PTHR22648:SF0">
    <property type="entry name" value="TRANSCRIPTION TERMINATION_ANTITERMINATION PROTEIN NUSA"/>
    <property type="match status" value="1"/>
</dbReference>
<dbReference type="InterPro" id="IPR030842">
    <property type="entry name" value="TF_NusA_bacterial"/>
</dbReference>
<keyword evidence="3 7" id="KW-0889">Transcription antitermination</keyword>
<dbReference type="InterPro" id="IPR013735">
    <property type="entry name" value="TF_NusA_N"/>
</dbReference>
<dbReference type="Gene3D" id="3.30.1480.10">
    <property type="entry name" value="NusA, N-terminal domain"/>
    <property type="match status" value="1"/>
</dbReference>
<dbReference type="GO" id="GO:0005829">
    <property type="term" value="C:cytosol"/>
    <property type="evidence" value="ECO:0007669"/>
    <property type="project" value="TreeGrafter"/>
</dbReference>
<evidence type="ECO:0000256" key="4">
    <source>
        <dbReference type="ARBA" id="ARBA00022884"/>
    </source>
</evidence>
<keyword evidence="1 7" id="KW-0806">Transcription termination</keyword>
<dbReference type="PROSITE" id="PS50084">
    <property type="entry name" value="KH_TYPE_1"/>
    <property type="match status" value="1"/>
</dbReference>